<dbReference type="SUPFAM" id="SSF81324">
    <property type="entry name" value="Voltage-gated potassium channels"/>
    <property type="match status" value="1"/>
</dbReference>
<dbReference type="PhylomeDB" id="A0A0G4EQ95"/>
<dbReference type="InParanoid" id="A0A0G4EQ95"/>
<dbReference type="GO" id="GO:0005216">
    <property type="term" value="F:monoatomic ion channel activity"/>
    <property type="evidence" value="ECO:0007669"/>
    <property type="project" value="InterPro"/>
</dbReference>
<evidence type="ECO:0000256" key="1">
    <source>
        <dbReference type="ARBA" id="ARBA00004141"/>
    </source>
</evidence>
<feature type="transmembrane region" description="Helical" evidence="7">
    <location>
        <begin position="206"/>
        <end position="227"/>
    </location>
</feature>
<feature type="compositionally biased region" description="Low complexity" evidence="6">
    <location>
        <begin position="486"/>
        <end position="495"/>
    </location>
</feature>
<dbReference type="Proteomes" id="UP000041254">
    <property type="component" value="Unassembled WGS sequence"/>
</dbReference>
<proteinExistence type="predicted"/>
<feature type="region of interest" description="Disordered" evidence="6">
    <location>
        <begin position="480"/>
        <end position="558"/>
    </location>
</feature>
<feature type="transmembrane region" description="Helical" evidence="7">
    <location>
        <begin position="305"/>
        <end position="330"/>
    </location>
</feature>
<feature type="transmembrane region" description="Helical" evidence="7">
    <location>
        <begin position="275"/>
        <end position="293"/>
    </location>
</feature>
<evidence type="ECO:0000256" key="2">
    <source>
        <dbReference type="ARBA" id="ARBA00022692"/>
    </source>
</evidence>
<dbReference type="Gene3D" id="1.10.287.70">
    <property type="match status" value="1"/>
</dbReference>
<feature type="compositionally biased region" description="Polar residues" evidence="6">
    <location>
        <begin position="529"/>
        <end position="558"/>
    </location>
</feature>
<dbReference type="Pfam" id="PF00520">
    <property type="entry name" value="Ion_trans"/>
    <property type="match status" value="1"/>
</dbReference>
<dbReference type="InterPro" id="IPR024862">
    <property type="entry name" value="TRPV"/>
</dbReference>
<dbReference type="EMBL" id="CDMY01000281">
    <property type="protein sequence ID" value="CEL99462.1"/>
    <property type="molecule type" value="Genomic_DNA"/>
</dbReference>
<evidence type="ECO:0000313" key="10">
    <source>
        <dbReference type="Proteomes" id="UP000041254"/>
    </source>
</evidence>
<comment type="subcellular location">
    <subcellularLocation>
        <location evidence="1">Membrane</location>
        <topology evidence="1">Multi-pass membrane protein</topology>
    </subcellularLocation>
</comment>
<dbReference type="PANTHER" id="PTHR10582">
    <property type="entry name" value="TRANSIENT RECEPTOR POTENTIAL ION CHANNEL PROTEIN"/>
    <property type="match status" value="1"/>
</dbReference>
<feature type="transmembrane region" description="Helical" evidence="7">
    <location>
        <begin position="247"/>
        <end position="269"/>
    </location>
</feature>
<name>A0A0G4EQ95_VITBC</name>
<gene>
    <name evidence="9" type="ORF">Vbra_12572</name>
</gene>
<accession>A0A0G4EQ95</accession>
<dbReference type="AlphaFoldDB" id="A0A0G4EQ95"/>
<feature type="region of interest" description="Disordered" evidence="6">
    <location>
        <begin position="623"/>
        <end position="666"/>
    </location>
</feature>
<dbReference type="InterPro" id="IPR005821">
    <property type="entry name" value="Ion_trans_dom"/>
</dbReference>
<protein>
    <recommendedName>
        <fullName evidence="8">Ion transport domain-containing protein</fullName>
    </recommendedName>
</protein>
<evidence type="ECO:0000256" key="4">
    <source>
        <dbReference type="ARBA" id="ARBA00022989"/>
    </source>
</evidence>
<dbReference type="OrthoDB" id="431994at2759"/>
<dbReference type="PANTHER" id="PTHR10582:SF2">
    <property type="entry name" value="INACTIVE"/>
    <property type="match status" value="1"/>
</dbReference>
<sequence length="666" mass="73765">MPLARVMLRDVLAIRADRQQYYYGREELFRTHPNIFRVLSFEAPELLPLLLDGLMWQSRYVTKGARRVNYCVKELWGDPSSRTFKDAWNSPLGTLVELIRCANEVANVCPSRLTNLFNLICFMLGFTIITQESPGFAFRAVSYLLCAVHFTEIVVRCAAQIRRGEFARPFLGIRLPRALVNVWNSGRTLADAVIFVTIANDPCEVYWFRMSGAIAGVLMWLLLLEFVKAIPTLSAFLHAIAKLMEDILKFIAVMVLIMIAFACAFHIVLAYDSEFSSVPAAVLTLYSLMLGLWRPDFAGGHNDPFVQLLFVVYVTLALILMMNLLIGLMATSYDFVYHRIDGFAKLDKAKVVVETEAAMSRKKLIAIFNNMHFDEPVEFDESDLGPAGGKQVLVPSNKEDKLVKDRIQRFHGATDPNAPWPNDKKQSWQDDDDIAIDDRLKRIEQALKGSRRGLHGDSSSAFDRGSVVSGASRGTFAKHALQLGGSKSPPKSQSKTLDHTESKRSNDLFDKGGKKISKGGSKEAEDPSRTTSVNQPTRLSTAGTGQLQTQVSRNSKRQVSLQSVLPKIPEAILALGGSNKRRVSVGDMAVTTASDMRSGDPTLSYLRLAPSSDATLSDIRLKGPVVPTTKPKPPRSGDDELPMVPEHEVSLPPDTGISEEHLGEHA</sequence>
<dbReference type="GO" id="GO:0098703">
    <property type="term" value="P:calcium ion import across plasma membrane"/>
    <property type="evidence" value="ECO:0007669"/>
    <property type="project" value="TreeGrafter"/>
</dbReference>
<keyword evidence="3" id="KW-0677">Repeat</keyword>
<organism evidence="9 10">
    <name type="scientific">Vitrella brassicaformis (strain CCMP3155)</name>
    <dbReference type="NCBI Taxonomy" id="1169540"/>
    <lineage>
        <taxon>Eukaryota</taxon>
        <taxon>Sar</taxon>
        <taxon>Alveolata</taxon>
        <taxon>Colpodellida</taxon>
        <taxon>Vitrellaceae</taxon>
        <taxon>Vitrella</taxon>
    </lineage>
</organism>
<keyword evidence="4 7" id="KW-1133">Transmembrane helix</keyword>
<feature type="domain" description="Ion transport" evidence="8">
    <location>
        <begin position="138"/>
        <end position="337"/>
    </location>
</feature>
<keyword evidence="10" id="KW-1185">Reference proteome</keyword>
<evidence type="ECO:0000259" key="8">
    <source>
        <dbReference type="Pfam" id="PF00520"/>
    </source>
</evidence>
<feature type="region of interest" description="Disordered" evidence="6">
    <location>
        <begin position="410"/>
        <end position="430"/>
    </location>
</feature>
<evidence type="ECO:0000256" key="3">
    <source>
        <dbReference type="ARBA" id="ARBA00022737"/>
    </source>
</evidence>
<evidence type="ECO:0000256" key="5">
    <source>
        <dbReference type="ARBA" id="ARBA00023136"/>
    </source>
</evidence>
<dbReference type="VEuPathDB" id="CryptoDB:Vbra_12572"/>
<dbReference type="GO" id="GO:0005886">
    <property type="term" value="C:plasma membrane"/>
    <property type="evidence" value="ECO:0007669"/>
    <property type="project" value="TreeGrafter"/>
</dbReference>
<reference evidence="9 10" key="1">
    <citation type="submission" date="2014-11" db="EMBL/GenBank/DDBJ databases">
        <authorList>
            <person name="Zhu J."/>
            <person name="Qi W."/>
            <person name="Song R."/>
        </authorList>
    </citation>
    <scope>NUCLEOTIDE SEQUENCE [LARGE SCALE GENOMIC DNA]</scope>
</reference>
<keyword evidence="2 7" id="KW-0812">Transmembrane</keyword>
<evidence type="ECO:0000256" key="7">
    <source>
        <dbReference type="SAM" id="Phobius"/>
    </source>
</evidence>
<evidence type="ECO:0000256" key="6">
    <source>
        <dbReference type="SAM" id="MobiDB-lite"/>
    </source>
</evidence>
<evidence type="ECO:0000313" key="9">
    <source>
        <dbReference type="EMBL" id="CEL99462.1"/>
    </source>
</evidence>
<dbReference type="STRING" id="1169540.A0A0G4EQ95"/>
<feature type="compositionally biased region" description="Basic and acidic residues" evidence="6">
    <location>
        <begin position="496"/>
        <end position="513"/>
    </location>
</feature>
<keyword evidence="5 7" id="KW-0472">Membrane</keyword>